<dbReference type="Pfam" id="PF04082">
    <property type="entry name" value="Fungal_trans"/>
    <property type="match status" value="1"/>
</dbReference>
<keyword evidence="2" id="KW-0560">Oxidoreductase</keyword>
<keyword evidence="6" id="KW-0472">Membrane</keyword>
<dbReference type="GO" id="GO:0006351">
    <property type="term" value="P:DNA-templated transcription"/>
    <property type="evidence" value="ECO:0007669"/>
    <property type="project" value="InterPro"/>
</dbReference>
<feature type="domain" description="Xylanolytic transcriptional activator regulatory" evidence="7">
    <location>
        <begin position="567"/>
        <end position="644"/>
    </location>
</feature>
<feature type="region of interest" description="Disordered" evidence="5">
    <location>
        <begin position="1321"/>
        <end position="1400"/>
    </location>
</feature>
<keyword evidence="6" id="KW-0812">Transmembrane</keyword>
<dbReference type="InterPro" id="IPR029753">
    <property type="entry name" value="D-isomer_DH_CS"/>
</dbReference>
<dbReference type="CDD" id="cd12168">
    <property type="entry name" value="Mand_dh_like"/>
    <property type="match status" value="2"/>
</dbReference>
<gene>
    <name evidence="8" type="ORF">B0A55_09516</name>
</gene>
<dbReference type="InterPro" id="IPR050223">
    <property type="entry name" value="D-isomer_2-hydroxyacid_DH"/>
</dbReference>
<dbReference type="SMART" id="SM00906">
    <property type="entry name" value="Fungal_trans"/>
    <property type="match status" value="1"/>
</dbReference>
<dbReference type="GO" id="GO:0003677">
    <property type="term" value="F:DNA binding"/>
    <property type="evidence" value="ECO:0007669"/>
    <property type="project" value="InterPro"/>
</dbReference>
<dbReference type="InterPro" id="IPR007219">
    <property type="entry name" value="XnlR_reg_dom"/>
</dbReference>
<evidence type="ECO:0000256" key="1">
    <source>
        <dbReference type="ARBA" id="ARBA00005854"/>
    </source>
</evidence>
<dbReference type="CDD" id="cd12148">
    <property type="entry name" value="fungal_TF_MHR"/>
    <property type="match status" value="1"/>
</dbReference>
<keyword evidence="4" id="KW-0539">Nucleus</keyword>
<dbReference type="OrthoDB" id="5818554at2759"/>
<evidence type="ECO:0000313" key="8">
    <source>
        <dbReference type="EMBL" id="TKA67464.1"/>
    </source>
</evidence>
<dbReference type="GO" id="GO:0008270">
    <property type="term" value="F:zinc ion binding"/>
    <property type="evidence" value="ECO:0007669"/>
    <property type="project" value="InterPro"/>
</dbReference>
<dbReference type="PROSITE" id="PS00065">
    <property type="entry name" value="D_2_HYDROXYACID_DH_1"/>
    <property type="match status" value="2"/>
</dbReference>
<feature type="region of interest" description="Disordered" evidence="5">
    <location>
        <begin position="879"/>
        <end position="910"/>
    </location>
</feature>
<feature type="compositionally biased region" description="Basic and acidic residues" evidence="5">
    <location>
        <begin position="1329"/>
        <end position="1400"/>
    </location>
</feature>
<dbReference type="PROSITE" id="PS00671">
    <property type="entry name" value="D_2_HYDROXYACID_DH_3"/>
    <property type="match status" value="2"/>
</dbReference>
<dbReference type="SUPFAM" id="SSF52283">
    <property type="entry name" value="Formate/glycerate dehydrogenase catalytic domain-like"/>
    <property type="match status" value="2"/>
</dbReference>
<comment type="similarity">
    <text evidence="1">Belongs to the D-isomer specific 2-hydroxyacid dehydrogenase family.</text>
</comment>
<evidence type="ECO:0000256" key="3">
    <source>
        <dbReference type="ARBA" id="ARBA00023027"/>
    </source>
</evidence>
<feature type="transmembrane region" description="Helical" evidence="6">
    <location>
        <begin position="263"/>
        <end position="283"/>
    </location>
</feature>
<proteinExistence type="inferred from homology"/>
<dbReference type="EMBL" id="NAJQ01000570">
    <property type="protein sequence ID" value="TKA67464.1"/>
    <property type="molecule type" value="Genomic_DNA"/>
</dbReference>
<dbReference type="GO" id="GO:0051287">
    <property type="term" value="F:NAD binding"/>
    <property type="evidence" value="ECO:0007669"/>
    <property type="project" value="InterPro"/>
</dbReference>
<dbReference type="InterPro" id="IPR006140">
    <property type="entry name" value="D-isomer_DH_NAD-bd"/>
</dbReference>
<dbReference type="GO" id="GO:0030267">
    <property type="term" value="F:glyoxylate reductase (NADPH) activity"/>
    <property type="evidence" value="ECO:0007669"/>
    <property type="project" value="TreeGrafter"/>
</dbReference>
<name>A0A4U0WV07_9PEZI</name>
<evidence type="ECO:0000256" key="2">
    <source>
        <dbReference type="ARBA" id="ARBA00023002"/>
    </source>
</evidence>
<accession>A0A4U0WV07</accession>
<protein>
    <recommendedName>
        <fullName evidence="7">Xylanolytic transcriptional activator regulatory domain-containing protein</fullName>
    </recommendedName>
</protein>
<keyword evidence="9" id="KW-1185">Reference proteome</keyword>
<reference evidence="8 9" key="1">
    <citation type="submission" date="2017-03" db="EMBL/GenBank/DDBJ databases">
        <title>Genomes of endolithic fungi from Antarctica.</title>
        <authorList>
            <person name="Coleine C."/>
            <person name="Masonjones S."/>
            <person name="Stajich J.E."/>
        </authorList>
    </citation>
    <scope>NUCLEOTIDE SEQUENCE [LARGE SCALE GENOMIC DNA]</scope>
    <source>
        <strain evidence="8 9">CCFEE 5184</strain>
    </source>
</reference>
<keyword evidence="6" id="KW-1133">Transmembrane helix</keyword>
<dbReference type="Pfam" id="PF02826">
    <property type="entry name" value="2-Hacid_dh_C"/>
    <property type="match status" value="2"/>
</dbReference>
<dbReference type="Gene3D" id="3.40.50.720">
    <property type="entry name" value="NAD(P)-binding Rossmann-like Domain"/>
    <property type="match status" value="4"/>
</dbReference>
<evidence type="ECO:0000259" key="7">
    <source>
        <dbReference type="SMART" id="SM00906"/>
    </source>
</evidence>
<keyword evidence="3" id="KW-0520">NAD</keyword>
<evidence type="ECO:0000256" key="6">
    <source>
        <dbReference type="SAM" id="Phobius"/>
    </source>
</evidence>
<dbReference type="SUPFAM" id="SSF51735">
    <property type="entry name" value="NAD(P)-binding Rossmann-fold domains"/>
    <property type="match status" value="2"/>
</dbReference>
<dbReference type="Pfam" id="PF00389">
    <property type="entry name" value="2-Hacid_dh"/>
    <property type="match status" value="2"/>
</dbReference>
<organism evidence="8 9">
    <name type="scientific">Friedmanniomyces simplex</name>
    <dbReference type="NCBI Taxonomy" id="329884"/>
    <lineage>
        <taxon>Eukaryota</taxon>
        <taxon>Fungi</taxon>
        <taxon>Dikarya</taxon>
        <taxon>Ascomycota</taxon>
        <taxon>Pezizomycotina</taxon>
        <taxon>Dothideomycetes</taxon>
        <taxon>Dothideomycetidae</taxon>
        <taxon>Mycosphaerellales</taxon>
        <taxon>Teratosphaeriaceae</taxon>
        <taxon>Friedmanniomyces</taxon>
    </lineage>
</organism>
<evidence type="ECO:0000256" key="4">
    <source>
        <dbReference type="ARBA" id="ARBA00023242"/>
    </source>
</evidence>
<feature type="region of interest" description="Disordered" evidence="5">
    <location>
        <begin position="288"/>
        <end position="347"/>
    </location>
</feature>
<dbReference type="PANTHER" id="PTHR10996:SF257">
    <property type="entry name" value="GLYOXYLATE REDUCTASE 1"/>
    <property type="match status" value="1"/>
</dbReference>
<evidence type="ECO:0000313" key="9">
    <source>
        <dbReference type="Proteomes" id="UP000309340"/>
    </source>
</evidence>
<dbReference type="InterPro" id="IPR036291">
    <property type="entry name" value="NAD(P)-bd_dom_sf"/>
</dbReference>
<dbReference type="InterPro" id="IPR029752">
    <property type="entry name" value="D-isomer_DH_CS1"/>
</dbReference>
<dbReference type="GO" id="GO:0016618">
    <property type="term" value="F:hydroxypyruvate reductase [NAD(P)H] activity"/>
    <property type="evidence" value="ECO:0007669"/>
    <property type="project" value="TreeGrafter"/>
</dbReference>
<dbReference type="STRING" id="329884.A0A4U0WV07"/>
<sequence>MGTFSTDISIWLRSTLAVKGDSSSLLRALCAISTPASPNANENRGSFGVAVIGEVIERPEIVELPAQSNGQSLSADALRDLDQQHRTRWMMPPTPEPYNLAYGELLLGDEPPTEPKVLIRSTHRSANSQSSITPLIADRVGAVELPGSPPPVHRRSVPLMEAANLSLSSYGSYSFDEYDLAVELEGDGYTGPHELPTPHQYSARSASTGAGTEVGMIQTRHARNFSRDIADSGPGRALSWRNTAPEKGEWYLGCSSNERRKKWIVIGVVTFLVIAIVITATSATKIEAGSETTPDDKKDKRTSHCVLGSNNRGGRRERKKRSIDEADLGHGLPVPQTPRLEVTGGAGSENPIGFDLMSSVRPSASPALFIDPALRSDSNPMFSGLGATRESSTGSGNNITFNELQNPSDALGILAQIASNGEAAYSNHRHVAQSKKQNTLDYPLVRDGHLSPSRIVELLLRYRYVYHPYFPLVPAATLDAINLRRTAREERHLLTAILVIASRDLTDEPNVFTACAEHMRSLVSSLAAGGSGNVETVEALLLLAEWTPYTSRSEAGHVGRGEEDREAWMHVGTALRIGYYLGLDRYSFAVRGDDIKDPQWQRKRLVWTACYISDRQISIRLGRAFWSRGPGPLTTLRKEDFPSLAAAAPGDEDFASIFQATLELTLLFSNVHDVLYSNPGNSMRSHLSGGYIKYIDDFRSAIYGWKSVWGTLTCSPNLKATLLMSYDYLRLYTNAFAFHATVKRALSQEQSAESQKQKRTPSVQRVFYNNVGAVGDARFIYEGLDAAKSILSMCNTFVDPEEALRYMPLRFYLYCVYSAVFLYRARCAGVLSTDEESSVRQMVTETVTRLERSGIGSQHPGSRYSRLLRLLWDKVDRKEQKRSQSTATLTNPYRPGGSGGPTPGTNTSAAMHESPAMAEMMGDFSWTDLDAIGNFAVNGNNPTMGNEAEWWSGFLPTDSSNFLMDTFPGMGDWDLVLLIGKIVHARKEWEALNSLAKLKEYGTGSRQDFLSKLQSGTFDDVVGIYRSNDSTRVTGPFDKELVQALPKSLRYITHNGAGYDNIDINACTERNIQVSSTPIAVDDATADTALFLMLGALRRITQPFLSVRKGDWRGPGYQLGRDPKKKVLGILGMGGIGQAVAQRAQAFGMEIQYHNRRRLDESKELGAKYVSFEELMKTSDVISLNLALNASTRHIISKPQFDMMKDGVVLVNTARGPIIDEAALVDALKSGKVYSAGLDVFEEEPKIHPGLLESPDVVLLPHLGTSTWETQRDMELLVLENLRSAVEGKGLVTRVAEQKDLERDFNCQVPIPFSVFPSSYKTEQTAETTEVKTEEHITVQDAGREGRDARSQAPSRRDDRYTRQDIRITEDDRYRQDPARNERVRREEEVRVHEDDRHRDRRDTRIEVDRERVTHVTGPFDKELVQALPKSLRYITHNGAGYDNIDINACTERNIQVSSTPIAVDDATADTALFLMLGALRRITQPFLSVRKGDWRGPGYQLGHDPKKKVLGILGMGGIGQAVAQRARAFGMEIQYHNRRRLDESKELGAKYVSFEELMKTSDVVSLNLALNASTRHIISKPQFDMMKDGVVLVNTARGPIIDEAALVDALKSGKVYSTGLDVFEDEPKIHPGLLENPDVVLLPHLGTSTWETQRDMELLVLENLRSAVEGKGLVTRVAEQKDLERGPRALL</sequence>
<dbReference type="PANTHER" id="PTHR10996">
    <property type="entry name" value="2-HYDROXYACID DEHYDROGENASE-RELATED"/>
    <property type="match status" value="1"/>
</dbReference>
<dbReference type="InterPro" id="IPR006139">
    <property type="entry name" value="D-isomer_2_OHA_DH_cat_dom"/>
</dbReference>
<dbReference type="Proteomes" id="UP000309340">
    <property type="component" value="Unassembled WGS sequence"/>
</dbReference>
<dbReference type="FunFam" id="3.40.50.720:FF:000203">
    <property type="entry name" value="D-3-phosphoglycerate dehydrogenase (SerA)"/>
    <property type="match status" value="1"/>
</dbReference>
<dbReference type="FunFam" id="3.40.50.720:FF:000282">
    <property type="entry name" value="Glyoxylate reductase protein"/>
    <property type="match status" value="1"/>
</dbReference>
<evidence type="ECO:0000256" key="5">
    <source>
        <dbReference type="SAM" id="MobiDB-lite"/>
    </source>
</evidence>
<comment type="caution">
    <text evidence="8">The sequence shown here is derived from an EMBL/GenBank/DDBJ whole genome shotgun (WGS) entry which is preliminary data.</text>
</comment>
<dbReference type="GO" id="GO:0005829">
    <property type="term" value="C:cytosol"/>
    <property type="evidence" value="ECO:0007669"/>
    <property type="project" value="TreeGrafter"/>
</dbReference>